<evidence type="ECO:0000313" key="5">
    <source>
        <dbReference type="EMBL" id="KAG7309933.1"/>
    </source>
</evidence>
<dbReference type="InterPro" id="IPR007588">
    <property type="entry name" value="Znf_FLYWCH"/>
</dbReference>
<dbReference type="Pfam" id="PF04500">
    <property type="entry name" value="FLYWCH"/>
    <property type="match status" value="2"/>
</dbReference>
<proteinExistence type="predicted"/>
<name>A0ABQ7QY07_PLUXY</name>
<dbReference type="Gene3D" id="2.20.25.240">
    <property type="match status" value="3"/>
</dbReference>
<organism evidence="5 6">
    <name type="scientific">Plutella xylostella</name>
    <name type="common">Diamondback moth</name>
    <name type="synonym">Plutella maculipennis</name>
    <dbReference type="NCBI Taxonomy" id="51655"/>
    <lineage>
        <taxon>Eukaryota</taxon>
        <taxon>Metazoa</taxon>
        <taxon>Ecdysozoa</taxon>
        <taxon>Arthropoda</taxon>
        <taxon>Hexapoda</taxon>
        <taxon>Insecta</taxon>
        <taxon>Pterygota</taxon>
        <taxon>Neoptera</taxon>
        <taxon>Endopterygota</taxon>
        <taxon>Lepidoptera</taxon>
        <taxon>Glossata</taxon>
        <taxon>Ditrysia</taxon>
        <taxon>Yponomeutoidea</taxon>
        <taxon>Plutellidae</taxon>
        <taxon>Plutella</taxon>
    </lineage>
</organism>
<keyword evidence="3" id="KW-0862">Zinc</keyword>
<reference evidence="5 6" key="1">
    <citation type="submission" date="2021-06" db="EMBL/GenBank/DDBJ databases">
        <title>A haploid diamondback moth (Plutella xylostella L.) genome assembly resolves 31 chromosomes and identifies a diamide resistance mutation.</title>
        <authorList>
            <person name="Ward C.M."/>
            <person name="Perry K.D."/>
            <person name="Baker G."/>
            <person name="Powis K."/>
            <person name="Heckel D.G."/>
            <person name="Baxter S.W."/>
        </authorList>
    </citation>
    <scope>NUCLEOTIDE SEQUENCE [LARGE SCALE GENOMIC DNA]</scope>
    <source>
        <strain evidence="5 6">LV</strain>
        <tissue evidence="5">Single pupa</tissue>
    </source>
</reference>
<comment type="caution">
    <text evidence="5">The sequence shown here is derived from an EMBL/GenBank/DDBJ whole genome shotgun (WGS) entry which is preliminary data.</text>
</comment>
<keyword evidence="2" id="KW-0863">Zinc-finger</keyword>
<keyword evidence="1" id="KW-0479">Metal-binding</keyword>
<evidence type="ECO:0000256" key="1">
    <source>
        <dbReference type="ARBA" id="ARBA00022723"/>
    </source>
</evidence>
<evidence type="ECO:0000256" key="3">
    <source>
        <dbReference type="ARBA" id="ARBA00022833"/>
    </source>
</evidence>
<sequence>MPNPILVKAKQPVFTVSNRGKPVIVLGPYRYNRCSRSTGTRARWTCVKKGDCKVALFTYNGAVFCLSRFGKPVIQLGRYRYNKYHRSAGPRARWTCARYPVCKASLMTVEDEIVLHKEPVFGVSRYGKPVLQLGRYRYNNSYPRSGPRARWKCARYPACPAYITTVDNEIIVHNKNHTH</sequence>
<evidence type="ECO:0000259" key="4">
    <source>
        <dbReference type="Pfam" id="PF04500"/>
    </source>
</evidence>
<dbReference type="EMBL" id="JAHIBW010000006">
    <property type="protein sequence ID" value="KAG7309933.1"/>
    <property type="molecule type" value="Genomic_DNA"/>
</dbReference>
<dbReference type="Proteomes" id="UP000823941">
    <property type="component" value="Chromosome 6"/>
</dbReference>
<accession>A0ABQ7QY07</accession>
<feature type="domain" description="FLYWCH-type" evidence="4">
    <location>
        <begin position="14"/>
        <end position="60"/>
    </location>
</feature>
<evidence type="ECO:0000256" key="2">
    <source>
        <dbReference type="ARBA" id="ARBA00022771"/>
    </source>
</evidence>
<protein>
    <recommendedName>
        <fullName evidence="4">FLYWCH-type domain-containing protein</fullName>
    </recommendedName>
</protein>
<feature type="domain" description="FLYWCH-type" evidence="4">
    <location>
        <begin position="124"/>
        <end position="179"/>
    </location>
</feature>
<gene>
    <name evidence="5" type="ORF">JYU34_004448</name>
</gene>
<evidence type="ECO:0000313" key="6">
    <source>
        <dbReference type="Proteomes" id="UP000823941"/>
    </source>
</evidence>
<keyword evidence="6" id="KW-1185">Reference proteome</keyword>